<name>A0A520XGH5_9DELT</name>
<evidence type="ECO:0000313" key="4">
    <source>
        <dbReference type="Proteomes" id="UP000322454"/>
    </source>
</evidence>
<dbReference type="CDD" id="cd02966">
    <property type="entry name" value="TlpA_like_family"/>
    <property type="match status" value="1"/>
</dbReference>
<dbReference type="AlphaFoldDB" id="A0A520XGH5"/>
<dbReference type="Proteomes" id="UP000322454">
    <property type="component" value="Unassembled WGS sequence"/>
</dbReference>
<gene>
    <name evidence="3" type="ORF">EVJ48_01360</name>
</gene>
<sequence>MDSYQKLVCKIISENPGITFTALQSKSKFSKEVLSDIVDSLTKEHYIYQHYKNFYLVRKKNTIQRSYFKTALSLIVLFLAFFALSQKSYAYTPKAPNIRGNVFNPKLSGYKYIDLNKIHKKVIILNFWATWCPPCRAELPMLNRFYKRNKKNVLIIGINVNVLKNGVKNFVEQFDDGLTYPIVHANILELQDYGGINEVPQSFFIMHHKIVFHWTGQLTSGLLNAVVQKILRFEAK</sequence>
<dbReference type="InterPro" id="IPR000866">
    <property type="entry name" value="AhpC/TSA"/>
</dbReference>
<evidence type="ECO:0000256" key="1">
    <source>
        <dbReference type="SAM" id="Phobius"/>
    </source>
</evidence>
<dbReference type="SUPFAM" id="SSF46785">
    <property type="entry name" value="Winged helix' DNA-binding domain"/>
    <property type="match status" value="1"/>
</dbReference>
<dbReference type="PROSITE" id="PS51352">
    <property type="entry name" value="THIOREDOXIN_2"/>
    <property type="match status" value="1"/>
</dbReference>
<evidence type="ECO:0000313" key="3">
    <source>
        <dbReference type="EMBL" id="RZV40165.1"/>
    </source>
</evidence>
<feature type="domain" description="Thioredoxin" evidence="2">
    <location>
        <begin position="84"/>
        <end position="232"/>
    </location>
</feature>
<dbReference type="InterPro" id="IPR036390">
    <property type="entry name" value="WH_DNA-bd_sf"/>
</dbReference>
<dbReference type="SUPFAM" id="SSF52833">
    <property type="entry name" value="Thioredoxin-like"/>
    <property type="match status" value="1"/>
</dbReference>
<dbReference type="InterPro" id="IPR013766">
    <property type="entry name" value="Thioredoxin_domain"/>
</dbReference>
<evidence type="ECO:0000259" key="2">
    <source>
        <dbReference type="PROSITE" id="PS51352"/>
    </source>
</evidence>
<dbReference type="InterPro" id="IPR050553">
    <property type="entry name" value="Thioredoxin_ResA/DsbE_sf"/>
</dbReference>
<dbReference type="GO" id="GO:0016491">
    <property type="term" value="F:oxidoreductase activity"/>
    <property type="evidence" value="ECO:0007669"/>
    <property type="project" value="InterPro"/>
</dbReference>
<proteinExistence type="predicted"/>
<feature type="transmembrane region" description="Helical" evidence="1">
    <location>
        <begin position="66"/>
        <end position="84"/>
    </location>
</feature>
<dbReference type="EMBL" id="SHMQ01000002">
    <property type="protein sequence ID" value="RZV40165.1"/>
    <property type="molecule type" value="Genomic_DNA"/>
</dbReference>
<dbReference type="Gene3D" id="3.40.30.10">
    <property type="entry name" value="Glutaredoxin"/>
    <property type="match status" value="1"/>
</dbReference>
<dbReference type="GO" id="GO:0016209">
    <property type="term" value="F:antioxidant activity"/>
    <property type="evidence" value="ECO:0007669"/>
    <property type="project" value="InterPro"/>
</dbReference>
<accession>A0A520XGH5</accession>
<protein>
    <submittedName>
        <fullName evidence="3">TlpA family protein disulfide reductase</fullName>
    </submittedName>
</protein>
<dbReference type="InterPro" id="IPR036249">
    <property type="entry name" value="Thioredoxin-like_sf"/>
</dbReference>
<dbReference type="PANTHER" id="PTHR42852">
    <property type="entry name" value="THIOL:DISULFIDE INTERCHANGE PROTEIN DSBE"/>
    <property type="match status" value="1"/>
</dbReference>
<keyword evidence="1" id="KW-1133">Transmembrane helix</keyword>
<comment type="caution">
    <text evidence="3">The sequence shown here is derived from an EMBL/GenBank/DDBJ whole genome shotgun (WGS) entry which is preliminary data.</text>
</comment>
<reference evidence="3 4" key="1">
    <citation type="submission" date="2019-01" db="EMBL/GenBank/DDBJ databases">
        <title>Insights into ecological role of a new deltaproteobacterial order Candidatus Sinidesulfobacterales (Sva0485) by metagenomics and metatranscriptomics.</title>
        <authorList>
            <person name="Tan S."/>
            <person name="Liu J."/>
            <person name="Fang Y."/>
            <person name="Hedlund B."/>
            <person name="Lian Z.-H."/>
            <person name="Huang L.-Y."/>
            <person name="Li J.-T."/>
            <person name="Huang L.-N."/>
            <person name="Li W.-J."/>
            <person name="Jiang H.-C."/>
            <person name="Dong H.-L."/>
            <person name="Shu W.-S."/>
        </authorList>
    </citation>
    <scope>NUCLEOTIDE SEQUENCE [LARGE SCALE GENOMIC DNA]</scope>
    <source>
        <strain evidence="3">AP4</strain>
    </source>
</reference>
<keyword evidence="1" id="KW-0472">Membrane</keyword>
<dbReference type="PANTHER" id="PTHR42852:SF17">
    <property type="entry name" value="THIOREDOXIN-LIKE PROTEIN HI_1115"/>
    <property type="match status" value="1"/>
</dbReference>
<dbReference type="InterPro" id="IPR017937">
    <property type="entry name" value="Thioredoxin_CS"/>
</dbReference>
<dbReference type="PROSITE" id="PS00194">
    <property type="entry name" value="THIOREDOXIN_1"/>
    <property type="match status" value="1"/>
</dbReference>
<organism evidence="3 4">
    <name type="scientific">Candidatus Acidulodesulfobacterium acidiphilum</name>
    <dbReference type="NCBI Taxonomy" id="2597224"/>
    <lineage>
        <taxon>Bacteria</taxon>
        <taxon>Deltaproteobacteria</taxon>
        <taxon>Candidatus Acidulodesulfobacterales</taxon>
        <taxon>Candidatus Acidulodesulfobacterium</taxon>
    </lineage>
</organism>
<keyword evidence="1" id="KW-0812">Transmembrane</keyword>
<dbReference type="Pfam" id="PF00578">
    <property type="entry name" value="AhpC-TSA"/>
    <property type="match status" value="1"/>
</dbReference>